<accession>E3GEN8</accession>
<dbReference type="Proteomes" id="UP000006873">
    <property type="component" value="Chromosome"/>
</dbReference>
<protein>
    <submittedName>
        <fullName evidence="1">HicB</fullName>
    </submittedName>
</protein>
<dbReference type="eggNOG" id="COG4226">
    <property type="taxonomic scope" value="Bacteria"/>
</dbReference>
<dbReference type="EMBL" id="CP002273">
    <property type="protein sequence ID" value="ADO38154.1"/>
    <property type="molecule type" value="Genomic_DNA"/>
</dbReference>
<gene>
    <name evidence="1" type="ordered locus">ELI_3185</name>
</gene>
<evidence type="ECO:0000313" key="2">
    <source>
        <dbReference type="Proteomes" id="UP000006873"/>
    </source>
</evidence>
<dbReference type="AlphaFoldDB" id="E3GEN8"/>
<sequence>MSNVMNYKGYFSKPEMSLEDGILYGKIEGINDLITFEGETIAELKEAFIEAVDDYLDYCEEIGKEADKVYKGTFNVRISPDLHKKAANLALKCSTTLNKIVEKSIESFVQSYDEFNNYRNSMLYNCAQKEVYDQTLEMWGKDVSYVQTLFNYGNNIGLRSL</sequence>
<name>E3GEN8_9FIRM</name>
<dbReference type="HOGENOM" id="CLU_134927_0_0_9"/>
<dbReference type="KEGG" id="elm:ELI_3185"/>
<dbReference type="InterPro" id="IPR035069">
    <property type="entry name" value="TTHA1013/TTHA0281-like"/>
</dbReference>
<dbReference type="RefSeq" id="WP_013381472.1">
    <property type="nucleotide sequence ID" value="NC_014624.2"/>
</dbReference>
<reference key="1">
    <citation type="submission" date="2010-09" db="EMBL/GenBank/DDBJ databases">
        <authorList>
            <person name="Roh H."/>
            <person name="Ko H.-J."/>
            <person name="Kim D."/>
            <person name="Choi D.G."/>
            <person name="Park S."/>
            <person name="Kim S."/>
            <person name="Kim K.H."/>
            <person name="Chang I.S."/>
            <person name="Choi I.-G."/>
        </authorList>
    </citation>
    <scope>NUCLEOTIDE SEQUENCE</scope>
    <source>
        <strain>KIST612</strain>
    </source>
</reference>
<dbReference type="InterPro" id="IPR008651">
    <property type="entry name" value="Uncharacterised_HicB"/>
</dbReference>
<dbReference type="SUPFAM" id="SSF143100">
    <property type="entry name" value="TTHA1013/TTHA0281-like"/>
    <property type="match status" value="1"/>
</dbReference>
<organism evidence="1 2">
    <name type="scientific">Eubacterium callanderi</name>
    <dbReference type="NCBI Taxonomy" id="53442"/>
    <lineage>
        <taxon>Bacteria</taxon>
        <taxon>Bacillati</taxon>
        <taxon>Bacillota</taxon>
        <taxon>Clostridia</taxon>
        <taxon>Eubacteriales</taxon>
        <taxon>Eubacteriaceae</taxon>
        <taxon>Eubacterium</taxon>
    </lineage>
</organism>
<dbReference type="GeneID" id="68364185"/>
<reference evidence="1 2" key="2">
    <citation type="journal article" date="2011" name="J. Bacteriol.">
        <title>Complete genome sequence of a carbon monoxide-utilizing acetogen, Eubacterium limosum KIST612.</title>
        <authorList>
            <person name="Roh H."/>
            <person name="Ko H.J."/>
            <person name="Kim D."/>
            <person name="Choi D.G."/>
            <person name="Park S."/>
            <person name="Kim S."/>
            <person name="Chang I.S."/>
            <person name="Choi I.G."/>
        </authorList>
    </citation>
    <scope>NUCLEOTIDE SEQUENCE [LARGE SCALE GENOMIC DNA]</scope>
    <source>
        <strain evidence="1 2">KIST612</strain>
    </source>
</reference>
<dbReference type="Pfam" id="PF05534">
    <property type="entry name" value="HicB"/>
    <property type="match status" value="1"/>
</dbReference>
<keyword evidence="2" id="KW-1185">Reference proteome</keyword>
<evidence type="ECO:0000313" key="1">
    <source>
        <dbReference type="EMBL" id="ADO38154.1"/>
    </source>
</evidence>
<proteinExistence type="predicted"/>